<evidence type="ECO:0000256" key="10">
    <source>
        <dbReference type="ARBA" id="ARBA00023288"/>
    </source>
</evidence>
<proteinExistence type="inferred from homology"/>
<dbReference type="Proteomes" id="UP000092124">
    <property type="component" value="Unassembled WGS sequence"/>
</dbReference>
<reference evidence="13 14" key="1">
    <citation type="submission" date="2016-06" db="EMBL/GenBank/DDBJ databases">
        <title>The Draft Genome Sequence and Annotation of the Desert Woodrat Neotoma lepida.</title>
        <authorList>
            <person name="Campbell M."/>
            <person name="Oakeson K.F."/>
            <person name="Yandell M."/>
            <person name="Halpert J.R."/>
            <person name="Dearing D."/>
        </authorList>
    </citation>
    <scope>NUCLEOTIDE SEQUENCE [LARGE SCALE GENOMIC DNA]</scope>
    <source>
        <strain evidence="13">417</strain>
        <tissue evidence="13">Liver</tissue>
    </source>
</reference>
<evidence type="ECO:0000256" key="4">
    <source>
        <dbReference type="ARBA" id="ARBA00022475"/>
    </source>
</evidence>
<evidence type="ECO:0000256" key="5">
    <source>
        <dbReference type="ARBA" id="ARBA00022622"/>
    </source>
</evidence>
<evidence type="ECO:0000313" key="14">
    <source>
        <dbReference type="Proteomes" id="UP000092124"/>
    </source>
</evidence>
<dbReference type="OrthoDB" id="9531345at2759"/>
<evidence type="ECO:0000256" key="1">
    <source>
        <dbReference type="ARBA" id="ARBA00002305"/>
    </source>
</evidence>
<gene>
    <name evidence="13" type="ORF">A6R68_03489</name>
</gene>
<organism evidence="13 14">
    <name type="scientific">Neotoma lepida</name>
    <name type="common">Desert woodrat</name>
    <dbReference type="NCBI Taxonomy" id="56216"/>
    <lineage>
        <taxon>Eukaryota</taxon>
        <taxon>Metazoa</taxon>
        <taxon>Chordata</taxon>
        <taxon>Craniata</taxon>
        <taxon>Vertebrata</taxon>
        <taxon>Euteleostomi</taxon>
        <taxon>Mammalia</taxon>
        <taxon>Eutheria</taxon>
        <taxon>Euarchontoglires</taxon>
        <taxon>Glires</taxon>
        <taxon>Rodentia</taxon>
        <taxon>Myomorpha</taxon>
        <taxon>Muroidea</taxon>
        <taxon>Cricetidae</taxon>
        <taxon>Neotominae</taxon>
        <taxon>Neotoma</taxon>
    </lineage>
</organism>
<evidence type="ECO:0000313" key="13">
    <source>
        <dbReference type="EMBL" id="OBS67969.1"/>
    </source>
</evidence>
<comment type="function">
    <text evidence="1">Acts as a ligand for KLRK1.</text>
</comment>
<dbReference type="InterPro" id="IPR029287">
    <property type="entry name" value="RAE-1"/>
</dbReference>
<dbReference type="EMBL" id="LZPO01076350">
    <property type="protein sequence ID" value="OBS67969.1"/>
    <property type="molecule type" value="Genomic_DNA"/>
</dbReference>
<evidence type="ECO:0000256" key="8">
    <source>
        <dbReference type="ARBA" id="ARBA00023157"/>
    </source>
</evidence>
<dbReference type="PANTHER" id="PTHR16675:SF64">
    <property type="entry name" value="RETINOIC ACID EARLY TRANSCRIPT 1E"/>
    <property type="match status" value="1"/>
</dbReference>
<dbReference type="PANTHER" id="PTHR16675">
    <property type="entry name" value="MHC CLASS I-RELATED"/>
    <property type="match status" value="1"/>
</dbReference>
<dbReference type="STRING" id="56216.A0A1A6GQ24"/>
<comment type="similarity">
    <text evidence="3">Belongs to the NKG2D ligand family.</text>
</comment>
<dbReference type="Gene3D" id="3.30.500.10">
    <property type="entry name" value="MHC class I-like antigen recognition-like"/>
    <property type="match status" value="1"/>
</dbReference>
<keyword evidence="9" id="KW-0325">Glycoprotein</keyword>
<evidence type="ECO:0000256" key="9">
    <source>
        <dbReference type="ARBA" id="ARBA00023180"/>
    </source>
</evidence>
<dbReference type="AlphaFoldDB" id="A0A1A6GQ24"/>
<evidence type="ECO:0000256" key="3">
    <source>
        <dbReference type="ARBA" id="ARBA00008353"/>
    </source>
</evidence>
<keyword evidence="4" id="KW-1003">Cell membrane</keyword>
<dbReference type="GO" id="GO:0002476">
    <property type="term" value="P:antigen processing and presentation of endogenous peptide antigen via MHC class Ib"/>
    <property type="evidence" value="ECO:0007669"/>
    <property type="project" value="TreeGrafter"/>
</dbReference>
<feature type="domain" description="Retinoic acid early-inducible protein 1" evidence="12">
    <location>
        <begin position="4"/>
        <end position="173"/>
    </location>
</feature>
<comment type="subcellular location">
    <subcellularLocation>
        <location evidence="2">Cell membrane</location>
        <topology evidence="2">Lipid-anchor</topology>
        <topology evidence="2">GPI-anchor</topology>
    </subcellularLocation>
</comment>
<keyword evidence="7 11" id="KW-0472">Membrane</keyword>
<accession>A0A1A6GQ24</accession>
<sequence>MPFDTHFLSWNITVKVCTTLGQPWCEGQSSLDEVPFLQYDNDNKATPLGDQGKAVHATDMWTDLSQRLEYVGQELRKMLANTKQCTTETSGQPTLQAIMLSKYEQGQIVDASWQFSISGKNSILNTMNMNWTLISLEAGGIMNDEEFINDLKVISTADCSHWLKELLKHEKEKPRSISRTTDVTQLTSATLFTSTSQFDNNKETIIIPVAISMIIPFTIIFIIIILLAIFIYMCLKKKFCFQGEMDSGLSEKWLYCGHWAQEPSLVLGGSSLPPDHALLWLVIKIQQH</sequence>
<evidence type="ECO:0000256" key="11">
    <source>
        <dbReference type="SAM" id="Phobius"/>
    </source>
</evidence>
<keyword evidence="6" id="KW-0732">Signal</keyword>
<dbReference type="GO" id="GO:0002486">
    <property type="term" value="P:antigen processing and presentation of endogenous peptide antigen via MHC class I via ER pathway, TAP-independent"/>
    <property type="evidence" value="ECO:0007669"/>
    <property type="project" value="TreeGrafter"/>
</dbReference>
<evidence type="ECO:0000259" key="12">
    <source>
        <dbReference type="Pfam" id="PF14586"/>
    </source>
</evidence>
<keyword evidence="5" id="KW-0336">GPI-anchor</keyword>
<dbReference type="GO" id="GO:0006955">
    <property type="term" value="P:immune response"/>
    <property type="evidence" value="ECO:0007669"/>
    <property type="project" value="TreeGrafter"/>
</dbReference>
<keyword evidence="11" id="KW-1133">Transmembrane helix</keyword>
<dbReference type="GO" id="GO:0005615">
    <property type="term" value="C:extracellular space"/>
    <property type="evidence" value="ECO:0007669"/>
    <property type="project" value="TreeGrafter"/>
</dbReference>
<evidence type="ECO:0000256" key="2">
    <source>
        <dbReference type="ARBA" id="ARBA00004609"/>
    </source>
</evidence>
<dbReference type="SUPFAM" id="SSF54452">
    <property type="entry name" value="MHC antigen-recognition domain"/>
    <property type="match status" value="1"/>
</dbReference>
<feature type="non-terminal residue" evidence="13">
    <location>
        <position position="288"/>
    </location>
</feature>
<dbReference type="InterPro" id="IPR011162">
    <property type="entry name" value="MHC_I/II-like_Ag-recog"/>
</dbReference>
<keyword evidence="14" id="KW-1185">Reference proteome</keyword>
<keyword evidence="11" id="KW-0812">Transmembrane</keyword>
<dbReference type="GO" id="GO:0009897">
    <property type="term" value="C:external side of plasma membrane"/>
    <property type="evidence" value="ECO:0007669"/>
    <property type="project" value="TreeGrafter"/>
</dbReference>
<keyword evidence="10" id="KW-0449">Lipoprotein</keyword>
<dbReference type="Pfam" id="PF14586">
    <property type="entry name" value="MHC_I_2"/>
    <property type="match status" value="1"/>
</dbReference>
<dbReference type="GO" id="GO:0046703">
    <property type="term" value="F:natural killer cell lectin-like receptor binding"/>
    <property type="evidence" value="ECO:0007669"/>
    <property type="project" value="UniProtKB-ARBA"/>
</dbReference>
<dbReference type="GO" id="GO:0001916">
    <property type="term" value="P:positive regulation of T cell mediated cytotoxicity"/>
    <property type="evidence" value="ECO:0007669"/>
    <property type="project" value="TreeGrafter"/>
</dbReference>
<protein>
    <recommendedName>
        <fullName evidence="12">Retinoic acid early-inducible protein 1 domain-containing protein</fullName>
    </recommendedName>
</protein>
<evidence type="ECO:0000256" key="6">
    <source>
        <dbReference type="ARBA" id="ARBA00022729"/>
    </source>
</evidence>
<comment type="caution">
    <text evidence="13">The sequence shown here is derived from an EMBL/GenBank/DDBJ whole genome shotgun (WGS) entry which is preliminary data.</text>
</comment>
<feature type="transmembrane region" description="Helical" evidence="11">
    <location>
        <begin position="205"/>
        <end position="235"/>
    </location>
</feature>
<keyword evidence="8" id="KW-1015">Disulfide bond</keyword>
<name>A0A1A6GQ24_NEOLE</name>
<evidence type="ECO:0000256" key="7">
    <source>
        <dbReference type="ARBA" id="ARBA00023136"/>
    </source>
</evidence>
<dbReference type="InterPro" id="IPR050208">
    <property type="entry name" value="MHC_class-I_related"/>
</dbReference>
<dbReference type="InterPro" id="IPR037055">
    <property type="entry name" value="MHC_I-like_Ag-recog_sf"/>
</dbReference>